<feature type="domain" description="PRC-barrel" evidence="2">
    <location>
        <begin position="50"/>
        <end position="119"/>
    </location>
</feature>
<comment type="caution">
    <text evidence="3">The sequence shown here is derived from an EMBL/GenBank/DDBJ whole genome shotgun (WGS) entry which is preliminary data.</text>
</comment>
<organism evidence="3 4">
    <name type="scientific">Salinarimonas soli</name>
    <dbReference type="NCBI Taxonomy" id="1638099"/>
    <lineage>
        <taxon>Bacteria</taxon>
        <taxon>Pseudomonadati</taxon>
        <taxon>Pseudomonadota</taxon>
        <taxon>Alphaproteobacteria</taxon>
        <taxon>Hyphomicrobiales</taxon>
        <taxon>Salinarimonadaceae</taxon>
        <taxon>Salinarimonas</taxon>
    </lineage>
</organism>
<evidence type="ECO:0000313" key="3">
    <source>
        <dbReference type="EMBL" id="KAA2234672.1"/>
    </source>
</evidence>
<sequence length="151" mass="15534">MKATALVLAAGLAVATAAAAQTPAPASPPADITTGTVTAGAGAAANLRQMTIDTLTDMDLVGLDGKEIGEIEGVVESANGGARFALVERGGVLGFGAKTIAIPLENLVVQGDRVMLRNMDLAALDAMPTYKNENKAYRELDDEQQINVPQQ</sequence>
<keyword evidence="1" id="KW-0732">Signal</keyword>
<gene>
    <name evidence="3" type="ORF">F0L46_23190</name>
</gene>
<dbReference type="EMBL" id="VUOA01000045">
    <property type="protein sequence ID" value="KAA2234672.1"/>
    <property type="molecule type" value="Genomic_DNA"/>
</dbReference>
<protein>
    <submittedName>
        <fullName evidence="3">PRC-barrel domain containing protein</fullName>
    </submittedName>
</protein>
<proteinExistence type="predicted"/>
<keyword evidence="4" id="KW-1185">Reference proteome</keyword>
<feature type="signal peptide" evidence="1">
    <location>
        <begin position="1"/>
        <end position="20"/>
    </location>
</feature>
<dbReference type="InterPro" id="IPR011033">
    <property type="entry name" value="PRC_barrel-like_sf"/>
</dbReference>
<dbReference type="Proteomes" id="UP000323142">
    <property type="component" value="Unassembled WGS sequence"/>
</dbReference>
<evidence type="ECO:0000256" key="1">
    <source>
        <dbReference type="SAM" id="SignalP"/>
    </source>
</evidence>
<dbReference type="AlphaFoldDB" id="A0A5B2V8B2"/>
<name>A0A5B2V8B2_9HYPH</name>
<dbReference type="InterPro" id="IPR027275">
    <property type="entry name" value="PRC-brl_dom"/>
</dbReference>
<dbReference type="Gene3D" id="2.30.30.240">
    <property type="entry name" value="PRC-barrel domain"/>
    <property type="match status" value="1"/>
</dbReference>
<feature type="chain" id="PRO_5023120832" evidence="1">
    <location>
        <begin position="21"/>
        <end position="151"/>
    </location>
</feature>
<reference evidence="3 4" key="2">
    <citation type="submission" date="2019-09" db="EMBL/GenBank/DDBJ databases">
        <authorList>
            <person name="Jin C."/>
        </authorList>
    </citation>
    <scope>NUCLEOTIDE SEQUENCE [LARGE SCALE GENOMIC DNA]</scope>
    <source>
        <strain evidence="3 4">BN140002</strain>
    </source>
</reference>
<dbReference type="OrthoDB" id="8021018at2"/>
<evidence type="ECO:0000313" key="4">
    <source>
        <dbReference type="Proteomes" id="UP000323142"/>
    </source>
</evidence>
<accession>A0A5B2V8B2</accession>
<evidence type="ECO:0000259" key="2">
    <source>
        <dbReference type="Pfam" id="PF05239"/>
    </source>
</evidence>
<dbReference type="Pfam" id="PF05239">
    <property type="entry name" value="PRC"/>
    <property type="match status" value="1"/>
</dbReference>
<dbReference type="SUPFAM" id="SSF50346">
    <property type="entry name" value="PRC-barrel domain"/>
    <property type="match status" value="1"/>
</dbReference>
<reference evidence="3 4" key="1">
    <citation type="submission" date="2019-09" db="EMBL/GenBank/DDBJ databases">
        <title>Salinarimonas rosea gen. nov., sp. nov., a new member of the a-2 subgroup of the Proteobacteria.</title>
        <authorList>
            <person name="Liu J."/>
        </authorList>
    </citation>
    <scope>NUCLEOTIDE SEQUENCE [LARGE SCALE GENOMIC DNA]</scope>
    <source>
        <strain evidence="3 4">BN140002</strain>
    </source>
</reference>
<dbReference type="RefSeq" id="WP_149821991.1">
    <property type="nucleotide sequence ID" value="NZ_VUOA01000045.1"/>
</dbReference>